<dbReference type="AlphaFoldDB" id="A0A9N9FYW3"/>
<sequence>MISYAYFIIILSALAYYAEAIYRPVVLWHGMGDSCCNPDSMGKIQELINDTLPGTYTYSIMLGKDEGEDKKA</sequence>
<organism evidence="2 3">
    <name type="scientific">Acaulospora morrowiae</name>
    <dbReference type="NCBI Taxonomy" id="94023"/>
    <lineage>
        <taxon>Eukaryota</taxon>
        <taxon>Fungi</taxon>
        <taxon>Fungi incertae sedis</taxon>
        <taxon>Mucoromycota</taxon>
        <taxon>Glomeromycotina</taxon>
        <taxon>Glomeromycetes</taxon>
        <taxon>Diversisporales</taxon>
        <taxon>Acaulosporaceae</taxon>
        <taxon>Acaulospora</taxon>
    </lineage>
</organism>
<keyword evidence="3" id="KW-1185">Reference proteome</keyword>
<evidence type="ECO:0000256" key="1">
    <source>
        <dbReference type="SAM" id="SignalP"/>
    </source>
</evidence>
<dbReference type="OrthoDB" id="10263094at2759"/>
<dbReference type="GO" id="GO:0098599">
    <property type="term" value="F:palmitoyl hydrolase activity"/>
    <property type="evidence" value="ECO:0007669"/>
    <property type="project" value="InterPro"/>
</dbReference>
<dbReference type="InterPro" id="IPR029058">
    <property type="entry name" value="AB_hydrolase_fold"/>
</dbReference>
<dbReference type="InterPro" id="IPR002472">
    <property type="entry name" value="Palm_thioest"/>
</dbReference>
<gene>
    <name evidence="2" type="ORF">AMORRO_LOCUS6415</name>
</gene>
<dbReference type="PRINTS" id="PR00414">
    <property type="entry name" value="PPTHIESTRASE"/>
</dbReference>
<name>A0A9N9FYW3_9GLOM</name>
<protein>
    <submittedName>
        <fullName evidence="2">5603_t:CDS:1</fullName>
    </submittedName>
</protein>
<accession>A0A9N9FYW3</accession>
<dbReference type="EMBL" id="CAJVPV010004265">
    <property type="protein sequence ID" value="CAG8569896.1"/>
    <property type="molecule type" value="Genomic_DNA"/>
</dbReference>
<dbReference type="Pfam" id="PF02089">
    <property type="entry name" value="Palm_thioest"/>
    <property type="match status" value="1"/>
</dbReference>
<feature type="non-terminal residue" evidence="2">
    <location>
        <position position="72"/>
    </location>
</feature>
<dbReference type="Proteomes" id="UP000789342">
    <property type="component" value="Unassembled WGS sequence"/>
</dbReference>
<feature type="chain" id="PRO_5040250456" evidence="1">
    <location>
        <begin position="21"/>
        <end position="72"/>
    </location>
</feature>
<evidence type="ECO:0000313" key="3">
    <source>
        <dbReference type="Proteomes" id="UP000789342"/>
    </source>
</evidence>
<reference evidence="2" key="1">
    <citation type="submission" date="2021-06" db="EMBL/GenBank/DDBJ databases">
        <authorList>
            <person name="Kallberg Y."/>
            <person name="Tangrot J."/>
            <person name="Rosling A."/>
        </authorList>
    </citation>
    <scope>NUCLEOTIDE SEQUENCE</scope>
    <source>
        <strain evidence="2">CL551</strain>
    </source>
</reference>
<dbReference type="SUPFAM" id="SSF53474">
    <property type="entry name" value="alpha/beta-Hydrolases"/>
    <property type="match status" value="1"/>
</dbReference>
<proteinExistence type="predicted"/>
<keyword evidence="1" id="KW-0732">Signal</keyword>
<evidence type="ECO:0000313" key="2">
    <source>
        <dbReference type="EMBL" id="CAG8569896.1"/>
    </source>
</evidence>
<dbReference type="Gene3D" id="3.40.50.1820">
    <property type="entry name" value="alpha/beta hydrolase"/>
    <property type="match status" value="1"/>
</dbReference>
<comment type="caution">
    <text evidence="2">The sequence shown here is derived from an EMBL/GenBank/DDBJ whole genome shotgun (WGS) entry which is preliminary data.</text>
</comment>
<feature type="signal peptide" evidence="1">
    <location>
        <begin position="1"/>
        <end position="20"/>
    </location>
</feature>